<keyword evidence="4" id="KW-1185">Reference proteome</keyword>
<dbReference type="AlphaFoldDB" id="A0A168FTE9"/>
<dbReference type="PANTHER" id="PTHR34989:SF1">
    <property type="entry name" value="PROTEIN HDED"/>
    <property type="match status" value="1"/>
</dbReference>
<organism evidence="3 4">
    <name type="scientific">Isoptericola dokdonensis DS-3</name>
    <dbReference type="NCBI Taxonomy" id="1300344"/>
    <lineage>
        <taxon>Bacteria</taxon>
        <taxon>Bacillati</taxon>
        <taxon>Actinomycetota</taxon>
        <taxon>Actinomycetes</taxon>
        <taxon>Micrococcales</taxon>
        <taxon>Promicromonosporaceae</taxon>
        <taxon>Isoptericola</taxon>
    </lineage>
</organism>
<feature type="transmembrane region" description="Helical" evidence="2">
    <location>
        <begin position="50"/>
        <end position="70"/>
    </location>
</feature>
<accession>A0A168FTE9</accession>
<dbReference type="RefSeq" id="WP_068203661.1">
    <property type="nucleotide sequence ID" value="NZ_CP014209.1"/>
</dbReference>
<dbReference type="PATRIC" id="fig|1300344.3.peg.2963"/>
<dbReference type="Proteomes" id="UP000076794">
    <property type="component" value="Chromosome"/>
</dbReference>
<evidence type="ECO:0000313" key="3">
    <source>
        <dbReference type="EMBL" id="ANC32461.1"/>
    </source>
</evidence>
<reference evidence="3 4" key="1">
    <citation type="submission" date="2016-01" db="EMBL/GenBank/DDBJ databases">
        <title>Complete genome sequence of a soil Actinobacterium, Isoptericola dokdonensis DS-3.</title>
        <authorList>
            <person name="Kwon S.-K."/>
            <person name="Kim J.F."/>
        </authorList>
    </citation>
    <scope>NUCLEOTIDE SEQUENCE [LARGE SCALE GENOMIC DNA]</scope>
    <source>
        <strain evidence="3 4">DS-3</strain>
    </source>
</reference>
<feature type="region of interest" description="Disordered" evidence="1">
    <location>
        <begin position="191"/>
        <end position="236"/>
    </location>
</feature>
<dbReference type="InterPro" id="IPR052712">
    <property type="entry name" value="Acid_resist_chaperone_HdeD"/>
</dbReference>
<name>A0A168FTE9_9MICO</name>
<dbReference type="OrthoDB" id="3829721at2"/>
<keyword evidence="2" id="KW-1133">Transmembrane helix</keyword>
<feature type="transmembrane region" description="Helical" evidence="2">
    <location>
        <begin position="105"/>
        <end position="126"/>
    </location>
</feature>
<dbReference type="GO" id="GO:0005886">
    <property type="term" value="C:plasma membrane"/>
    <property type="evidence" value="ECO:0007669"/>
    <property type="project" value="TreeGrafter"/>
</dbReference>
<evidence type="ECO:0000313" key="4">
    <source>
        <dbReference type="Proteomes" id="UP000076794"/>
    </source>
</evidence>
<feature type="transmembrane region" description="Helical" evidence="2">
    <location>
        <begin position="161"/>
        <end position="186"/>
    </location>
</feature>
<sequence length="236" mass="25012">MTDSGTPLSQRTMGTARRLWGLVYLRAVAYLVVGVLLFVNPDGGLEALRWLIGIAIAAQGILLALEGYAARSAQDDGQQWRLIAGIISIVAAALIVLWPSMTSSVVFLAVGIWACIAGVLGVIAGLRGRVTRNLAWDWQLVNAVLWIILGVAVLARPTDDVTTVAMLLGLYLVLSGAVLAVGGLSTTTRQKDLDKRAGARGRAPRPREDATDRTTTGGPTGDEWDEGDGSAVDRPR</sequence>
<dbReference type="EMBL" id="CP014209">
    <property type="protein sequence ID" value="ANC32461.1"/>
    <property type="molecule type" value="Genomic_DNA"/>
</dbReference>
<evidence type="ECO:0000256" key="1">
    <source>
        <dbReference type="SAM" id="MobiDB-lite"/>
    </source>
</evidence>
<dbReference type="InterPro" id="IPR005325">
    <property type="entry name" value="DUF308_memb"/>
</dbReference>
<protein>
    <submittedName>
        <fullName evidence="3">Acid-resistance membrane protein</fullName>
    </submittedName>
</protein>
<evidence type="ECO:0000256" key="2">
    <source>
        <dbReference type="SAM" id="Phobius"/>
    </source>
</evidence>
<feature type="transmembrane region" description="Helical" evidence="2">
    <location>
        <begin position="82"/>
        <end position="99"/>
    </location>
</feature>
<proteinExistence type="predicted"/>
<keyword evidence="2" id="KW-0472">Membrane</keyword>
<dbReference type="KEGG" id="ido:I598_2944"/>
<gene>
    <name evidence="3" type="ORF">I598_2944</name>
</gene>
<feature type="transmembrane region" description="Helical" evidence="2">
    <location>
        <begin position="138"/>
        <end position="155"/>
    </location>
</feature>
<dbReference type="PANTHER" id="PTHR34989">
    <property type="entry name" value="PROTEIN HDED"/>
    <property type="match status" value="1"/>
</dbReference>
<keyword evidence="2" id="KW-0812">Transmembrane</keyword>
<dbReference type="Pfam" id="PF03729">
    <property type="entry name" value="DUF308"/>
    <property type="match status" value="2"/>
</dbReference>
<dbReference type="STRING" id="1300344.I598_2944"/>
<feature type="transmembrane region" description="Helical" evidence="2">
    <location>
        <begin position="19"/>
        <end position="38"/>
    </location>
</feature>